<feature type="transmembrane region" description="Helical" evidence="18">
    <location>
        <begin position="192"/>
        <end position="212"/>
    </location>
</feature>
<protein>
    <recommendedName>
        <fullName evidence="6 16">CDP-diacylglycerol--glycerol-3-phosphate 3-phosphatidyltransferase</fullName>
        <ecNumber evidence="5 16">2.7.8.5</ecNumber>
    </recommendedName>
</protein>
<evidence type="ECO:0000256" key="7">
    <source>
        <dbReference type="ARBA" id="ARBA00022516"/>
    </source>
</evidence>
<comment type="pathway">
    <text evidence="2">Phospholipid metabolism; phosphatidylglycerol biosynthesis; phosphatidylglycerol from CDP-diacylglycerol: step 1/2.</text>
</comment>
<evidence type="ECO:0000256" key="10">
    <source>
        <dbReference type="ARBA" id="ARBA00022989"/>
    </source>
</evidence>
<keyword evidence="7" id="KW-0444">Lipid biosynthesis</keyword>
<evidence type="ECO:0000256" key="14">
    <source>
        <dbReference type="ARBA" id="ARBA00023264"/>
    </source>
</evidence>
<evidence type="ECO:0000256" key="16">
    <source>
        <dbReference type="NCBIfam" id="TIGR00560"/>
    </source>
</evidence>
<evidence type="ECO:0000313" key="19">
    <source>
        <dbReference type="EMBL" id="ATF07252.1"/>
    </source>
</evidence>
<dbReference type="RefSeq" id="WP_024098554.1">
    <property type="nucleotide sequence ID" value="NZ_CP010588.1"/>
</dbReference>
<evidence type="ECO:0000256" key="13">
    <source>
        <dbReference type="ARBA" id="ARBA00023209"/>
    </source>
</evidence>
<dbReference type="Proteomes" id="UP000217545">
    <property type="component" value="Chromosome"/>
</dbReference>
<evidence type="ECO:0000256" key="6">
    <source>
        <dbReference type="ARBA" id="ARBA00014944"/>
    </source>
</evidence>
<keyword evidence="14" id="KW-1208">Phospholipid metabolism</keyword>
<dbReference type="AlphaFoldDB" id="A0AAC9ZBG3"/>
<evidence type="ECO:0000256" key="18">
    <source>
        <dbReference type="SAM" id="Phobius"/>
    </source>
</evidence>
<evidence type="ECO:0000256" key="8">
    <source>
        <dbReference type="ARBA" id="ARBA00022679"/>
    </source>
</evidence>
<evidence type="ECO:0000256" key="1">
    <source>
        <dbReference type="ARBA" id="ARBA00004141"/>
    </source>
</evidence>
<evidence type="ECO:0000256" key="15">
    <source>
        <dbReference type="ARBA" id="ARBA00048586"/>
    </source>
</evidence>
<dbReference type="EMBL" id="CP010784">
    <property type="protein sequence ID" value="ATF07252.1"/>
    <property type="molecule type" value="Genomic_DNA"/>
</dbReference>
<keyword evidence="11" id="KW-0443">Lipid metabolism</keyword>
<proteinExistence type="inferred from homology"/>
<keyword evidence="12 18" id="KW-0472">Membrane</keyword>
<comment type="subcellular location">
    <subcellularLocation>
        <location evidence="1">Membrane</location>
        <topology evidence="1">Multi-pass membrane protein</topology>
    </subcellularLocation>
</comment>
<dbReference type="PROSITE" id="PS00379">
    <property type="entry name" value="CDP_ALCOHOL_P_TRANSF"/>
    <property type="match status" value="1"/>
</dbReference>
<evidence type="ECO:0000256" key="17">
    <source>
        <dbReference type="RuleBase" id="RU003750"/>
    </source>
</evidence>
<dbReference type="PANTHER" id="PTHR14269:SF62">
    <property type="entry name" value="CDP-DIACYLGLYCEROL--GLYCEROL-3-PHOSPHATE 3-PHOSPHATIDYLTRANSFERASE 1, CHLOROPLASTIC"/>
    <property type="match status" value="1"/>
</dbReference>
<evidence type="ECO:0000256" key="2">
    <source>
        <dbReference type="ARBA" id="ARBA00005042"/>
    </source>
</evidence>
<keyword evidence="10 18" id="KW-1133">Transmembrane helix</keyword>
<dbReference type="GeneID" id="31847574"/>
<gene>
    <name evidence="19" type="primary">pgsA</name>
    <name evidence="19" type="ORF">PhaeoP63_03203</name>
</gene>
<dbReference type="InterPro" id="IPR050324">
    <property type="entry name" value="CDP-alcohol_PTase-I"/>
</dbReference>
<dbReference type="GO" id="GO:0016020">
    <property type="term" value="C:membrane"/>
    <property type="evidence" value="ECO:0007669"/>
    <property type="project" value="UniProtKB-SubCell"/>
</dbReference>
<feature type="transmembrane region" description="Helical" evidence="18">
    <location>
        <begin position="7"/>
        <end position="26"/>
    </location>
</feature>
<keyword evidence="13" id="KW-0594">Phospholipid biosynthesis</keyword>
<keyword evidence="8 17" id="KW-0808">Transferase</keyword>
<sequence length="223" mass="25121">MKWTVPNILTLMRLVAAPGLAIMFLYFSRPYADWFALILFVSAAITDWFDGYLARSWGQETKMGAMLDPIADKAMVVIALMILVGYAAEHWTPWLVLPATVILFREVFVSGLREFLGDTAGTLKVTALAKWKTTAQMIAIATLFSQGIFEHYLVMSSFGMDQPLVDQIMLGEISDEFGLRWKYEGMIWTSRLGLLLLWIAAALTLVTGADYMRKALPHLKETR</sequence>
<comment type="similarity">
    <text evidence="4 17">Belongs to the CDP-alcohol phosphatidyltransferase class-I family.</text>
</comment>
<evidence type="ECO:0000256" key="4">
    <source>
        <dbReference type="ARBA" id="ARBA00010441"/>
    </source>
</evidence>
<accession>A0AAC9ZBG3</accession>
<dbReference type="InterPro" id="IPR048254">
    <property type="entry name" value="CDP_ALCOHOL_P_TRANSF_CS"/>
</dbReference>
<dbReference type="Gene3D" id="1.20.120.1760">
    <property type="match status" value="1"/>
</dbReference>
<keyword evidence="9 18" id="KW-0812">Transmembrane</keyword>
<feature type="transmembrane region" description="Helical" evidence="18">
    <location>
        <begin position="70"/>
        <end position="88"/>
    </location>
</feature>
<evidence type="ECO:0000256" key="9">
    <source>
        <dbReference type="ARBA" id="ARBA00022692"/>
    </source>
</evidence>
<name>A0AAC9ZBG3_9RHOB</name>
<dbReference type="InterPro" id="IPR000462">
    <property type="entry name" value="CDP-OH_P_trans"/>
</dbReference>
<organism evidence="19 20">
    <name type="scientific">Phaeobacter gallaeciensis</name>
    <dbReference type="NCBI Taxonomy" id="60890"/>
    <lineage>
        <taxon>Bacteria</taxon>
        <taxon>Pseudomonadati</taxon>
        <taxon>Pseudomonadota</taxon>
        <taxon>Alphaproteobacteria</taxon>
        <taxon>Rhodobacterales</taxon>
        <taxon>Roseobacteraceae</taxon>
        <taxon>Phaeobacter</taxon>
    </lineage>
</organism>
<dbReference type="NCBIfam" id="TIGR00560">
    <property type="entry name" value="pgsA"/>
    <property type="match status" value="1"/>
</dbReference>
<dbReference type="InterPro" id="IPR004570">
    <property type="entry name" value="Phosphatidylglycerol_P_synth"/>
</dbReference>
<evidence type="ECO:0000256" key="5">
    <source>
        <dbReference type="ARBA" id="ARBA00013170"/>
    </source>
</evidence>
<dbReference type="PIRSF" id="PIRSF000847">
    <property type="entry name" value="Phos_ph_gly_syn"/>
    <property type="match status" value="1"/>
</dbReference>
<reference evidence="19 20" key="1">
    <citation type="journal article" date="2017" name="Front. Microbiol.">
        <title>Phaeobacter piscinae sp. nov., a species of the Roseobacter group and potential aquaculture probiont.</title>
        <authorList>
            <person name="Sonnenschein E.C."/>
            <person name="Phippen C.B.W."/>
            <person name="Nielsen K.F."/>
            <person name="Mateiu R.V."/>
            <person name="Melchiorsen J."/>
            <person name="Gram L."/>
            <person name="Overmann J."/>
            <person name="Freese H.M."/>
        </authorList>
    </citation>
    <scope>NUCLEOTIDE SEQUENCE [LARGE SCALE GENOMIC DNA]</scope>
    <source>
        <strain evidence="19 20">P63</strain>
    </source>
</reference>
<dbReference type="PANTHER" id="PTHR14269">
    <property type="entry name" value="CDP-DIACYLGLYCEROL--GLYCEROL-3-PHOSPHATE 3-PHOSPHATIDYLTRANSFERASE-RELATED"/>
    <property type="match status" value="1"/>
</dbReference>
<dbReference type="EC" id="2.7.8.5" evidence="5 16"/>
<evidence type="ECO:0000256" key="11">
    <source>
        <dbReference type="ARBA" id="ARBA00023098"/>
    </source>
</evidence>
<dbReference type="GO" id="GO:0008444">
    <property type="term" value="F:CDP-diacylglycerol-glycerol-3-phosphate 3-phosphatidyltransferase activity"/>
    <property type="evidence" value="ECO:0007669"/>
    <property type="project" value="UniProtKB-UniRule"/>
</dbReference>
<evidence type="ECO:0000256" key="12">
    <source>
        <dbReference type="ARBA" id="ARBA00023136"/>
    </source>
</evidence>
<dbReference type="InterPro" id="IPR043130">
    <property type="entry name" value="CDP-OH_PTrfase_TM_dom"/>
</dbReference>
<comment type="pathway">
    <text evidence="3">Lipid metabolism.</text>
</comment>
<comment type="catalytic activity">
    <reaction evidence="15">
        <text>a CDP-1,2-diacyl-sn-glycerol + sn-glycerol 3-phosphate = a 1,2-diacyl-sn-glycero-3-phospho-(1'-sn-glycero-3'-phosphate) + CMP + H(+)</text>
        <dbReference type="Rhea" id="RHEA:12593"/>
        <dbReference type="ChEBI" id="CHEBI:15378"/>
        <dbReference type="ChEBI" id="CHEBI:57597"/>
        <dbReference type="ChEBI" id="CHEBI:58332"/>
        <dbReference type="ChEBI" id="CHEBI:60110"/>
        <dbReference type="ChEBI" id="CHEBI:60377"/>
        <dbReference type="EC" id="2.7.8.5"/>
    </reaction>
</comment>
<dbReference type="GO" id="GO:0046474">
    <property type="term" value="P:glycerophospholipid biosynthetic process"/>
    <property type="evidence" value="ECO:0007669"/>
    <property type="project" value="TreeGrafter"/>
</dbReference>
<dbReference type="Pfam" id="PF01066">
    <property type="entry name" value="CDP-OH_P_transf"/>
    <property type="match status" value="1"/>
</dbReference>
<evidence type="ECO:0000313" key="20">
    <source>
        <dbReference type="Proteomes" id="UP000217545"/>
    </source>
</evidence>
<evidence type="ECO:0000256" key="3">
    <source>
        <dbReference type="ARBA" id="ARBA00005189"/>
    </source>
</evidence>
<feature type="transmembrane region" description="Helical" evidence="18">
    <location>
        <begin position="32"/>
        <end position="49"/>
    </location>
</feature>